<organism evidence="2 3">
    <name type="scientific">Phaeosphaeria nodorum (strain SN15 / ATCC MYA-4574 / FGSC 10173)</name>
    <name type="common">Glume blotch fungus</name>
    <name type="synonym">Parastagonospora nodorum</name>
    <dbReference type="NCBI Taxonomy" id="321614"/>
    <lineage>
        <taxon>Eukaryota</taxon>
        <taxon>Fungi</taxon>
        <taxon>Dikarya</taxon>
        <taxon>Ascomycota</taxon>
        <taxon>Pezizomycotina</taxon>
        <taxon>Dothideomycetes</taxon>
        <taxon>Pleosporomycetidae</taxon>
        <taxon>Pleosporales</taxon>
        <taxon>Pleosporineae</taxon>
        <taxon>Phaeosphaeriaceae</taxon>
        <taxon>Parastagonospora</taxon>
    </lineage>
</organism>
<dbReference type="RefSeq" id="XP_001803340.1">
    <property type="nucleotide sequence ID" value="XM_001803288.1"/>
</dbReference>
<gene>
    <name evidence="2" type="ORF">SNOG_13126</name>
</gene>
<evidence type="ECO:0000256" key="1">
    <source>
        <dbReference type="SAM" id="SignalP"/>
    </source>
</evidence>
<dbReference type="Proteomes" id="UP000001055">
    <property type="component" value="Unassembled WGS sequence"/>
</dbReference>
<dbReference type="GeneID" id="5980255"/>
<keyword evidence="1" id="KW-0732">Signal</keyword>
<evidence type="ECO:0000313" key="2">
    <source>
        <dbReference type="EMBL" id="EAT79453.1"/>
    </source>
</evidence>
<dbReference type="AlphaFoldDB" id="Q0U538"/>
<sequence length="116" mass="13052">MKTLTFLLGLFALAMSTAITQASDATFPCSAADFLRLPPRDRSQPPPPPLPNCGACKDILRKCNDGRLPDEDLLNSLEWEVLRTMLVALLSIQHSGLVKEMMRWKGWSRRQLNEDL</sequence>
<dbReference type="KEGG" id="pno:SNOG_13126"/>
<dbReference type="HOGENOM" id="CLU_2097681_0_0_1"/>
<evidence type="ECO:0000313" key="3">
    <source>
        <dbReference type="Proteomes" id="UP000001055"/>
    </source>
</evidence>
<dbReference type="InParanoid" id="Q0U538"/>
<reference evidence="3" key="1">
    <citation type="journal article" date="2007" name="Plant Cell">
        <title>Dothideomycete-plant interactions illuminated by genome sequencing and EST analysis of the wheat pathogen Stagonospora nodorum.</title>
        <authorList>
            <person name="Hane J.K."/>
            <person name="Lowe R.G."/>
            <person name="Solomon P.S."/>
            <person name="Tan K.C."/>
            <person name="Schoch C.L."/>
            <person name="Spatafora J.W."/>
            <person name="Crous P.W."/>
            <person name="Kodira C."/>
            <person name="Birren B.W."/>
            <person name="Galagan J.E."/>
            <person name="Torriani S.F."/>
            <person name="McDonald B.A."/>
            <person name="Oliver R.P."/>
        </authorList>
    </citation>
    <scope>NUCLEOTIDE SEQUENCE [LARGE SCALE GENOMIC DNA]</scope>
    <source>
        <strain evidence="3">SN15 / ATCC MYA-4574 / FGSC 10173</strain>
    </source>
</reference>
<feature type="chain" id="PRO_5004177720" evidence="1">
    <location>
        <begin position="23"/>
        <end position="116"/>
    </location>
</feature>
<accession>Q0U538</accession>
<dbReference type="EMBL" id="CH445349">
    <property type="protein sequence ID" value="EAT79453.1"/>
    <property type="molecule type" value="Genomic_DNA"/>
</dbReference>
<feature type="signal peptide" evidence="1">
    <location>
        <begin position="1"/>
        <end position="22"/>
    </location>
</feature>
<proteinExistence type="predicted"/>
<protein>
    <submittedName>
        <fullName evidence="2">Uncharacterized protein</fullName>
    </submittedName>
</protein>
<name>Q0U538_PHANO</name>